<dbReference type="SUPFAM" id="SSF53448">
    <property type="entry name" value="Nucleotide-diphospho-sugar transferases"/>
    <property type="match status" value="1"/>
</dbReference>
<dbReference type="CDD" id="cd11558">
    <property type="entry name" value="W2_eIF2B_epsilon"/>
    <property type="match status" value="1"/>
</dbReference>
<evidence type="ECO:0000256" key="3">
    <source>
        <dbReference type="ARBA" id="ARBA00022490"/>
    </source>
</evidence>
<dbReference type="InterPro" id="IPR044123">
    <property type="entry name" value="W2_eIF2B_epsilon"/>
</dbReference>
<proteinExistence type="inferred from homology"/>
<dbReference type="CDD" id="cd04197">
    <property type="entry name" value="eIF-2B_epsilon_N"/>
    <property type="match status" value="1"/>
</dbReference>
<dbReference type="InterPro" id="IPR016024">
    <property type="entry name" value="ARM-type_fold"/>
</dbReference>
<keyword evidence="5" id="KW-0648">Protein biosynthesis</keyword>
<dbReference type="InterPro" id="IPR035543">
    <property type="entry name" value="eIF-2B_epsilon_N"/>
</dbReference>
<feature type="region of interest" description="Disordered" evidence="9">
    <location>
        <begin position="428"/>
        <end position="452"/>
    </location>
</feature>
<feature type="domain" description="W2" evidence="10">
    <location>
        <begin position="526"/>
        <end position="696"/>
    </location>
</feature>
<evidence type="ECO:0000256" key="1">
    <source>
        <dbReference type="ARBA" id="ARBA00004514"/>
    </source>
</evidence>
<dbReference type="Gene3D" id="2.160.10.10">
    <property type="entry name" value="Hexapeptide repeat proteins"/>
    <property type="match status" value="2"/>
</dbReference>
<keyword evidence="4" id="KW-0396">Initiation factor</keyword>
<evidence type="ECO:0000256" key="2">
    <source>
        <dbReference type="ARBA" id="ARBA00007878"/>
    </source>
</evidence>
<dbReference type="Pfam" id="PF02020">
    <property type="entry name" value="W2"/>
    <property type="match status" value="1"/>
</dbReference>
<gene>
    <name evidence="11" type="ORF">JTE90_022177</name>
</gene>
<keyword evidence="3" id="KW-0963">Cytoplasm</keyword>
<dbReference type="Gene3D" id="1.25.40.180">
    <property type="match status" value="1"/>
</dbReference>
<dbReference type="Pfam" id="PF25084">
    <property type="entry name" value="LbH_EIF2B"/>
    <property type="match status" value="1"/>
</dbReference>
<dbReference type="SMART" id="SM00515">
    <property type="entry name" value="eIF5C"/>
    <property type="match status" value="1"/>
</dbReference>
<dbReference type="GO" id="GO:0031369">
    <property type="term" value="F:translation initiation factor binding"/>
    <property type="evidence" value="ECO:0007669"/>
    <property type="project" value="InterPro"/>
</dbReference>
<dbReference type="PROSITE" id="PS51363">
    <property type="entry name" value="W2"/>
    <property type="match status" value="1"/>
</dbReference>
<feature type="compositionally biased region" description="Acidic residues" evidence="9">
    <location>
        <begin position="471"/>
        <end position="484"/>
    </location>
</feature>
<evidence type="ECO:0000313" key="12">
    <source>
        <dbReference type="Proteomes" id="UP000827092"/>
    </source>
</evidence>
<comment type="similarity">
    <text evidence="2">Belongs to the eIF-2B gamma/epsilon subunits family.</text>
</comment>
<dbReference type="SUPFAM" id="SSF51161">
    <property type="entry name" value="Trimeric LpxA-like enzymes"/>
    <property type="match status" value="1"/>
</dbReference>
<dbReference type="AlphaFoldDB" id="A0AAV6VPE4"/>
<feature type="region of interest" description="Disordered" evidence="9">
    <location>
        <begin position="464"/>
        <end position="523"/>
    </location>
</feature>
<dbReference type="InterPro" id="IPR056764">
    <property type="entry name" value="LbH_EIF2B3/5"/>
</dbReference>
<reference evidence="11 12" key="1">
    <citation type="journal article" date="2022" name="Nat. Ecol. Evol.">
        <title>A masculinizing supergene underlies an exaggerated male reproductive morph in a spider.</title>
        <authorList>
            <person name="Hendrickx F."/>
            <person name="De Corte Z."/>
            <person name="Sonet G."/>
            <person name="Van Belleghem S.M."/>
            <person name="Kostlbacher S."/>
            <person name="Vangestel C."/>
        </authorList>
    </citation>
    <scope>NUCLEOTIDE SEQUENCE [LARGE SCALE GENOMIC DNA]</scope>
    <source>
        <strain evidence="11">W744_W776</strain>
    </source>
</reference>
<evidence type="ECO:0000256" key="6">
    <source>
        <dbReference type="ARBA" id="ARBA00044144"/>
    </source>
</evidence>
<dbReference type="InterPro" id="IPR029044">
    <property type="entry name" value="Nucleotide-diphossugar_trans"/>
</dbReference>
<comment type="subcellular location">
    <subcellularLocation>
        <location evidence="1">Cytoplasm</location>
        <location evidence="1">Cytosol</location>
    </subcellularLocation>
</comment>
<comment type="subunit">
    <text evidence="8">Component of the translation initiation factor 2B (eIF2B) complex which is a heterodecamer of two sets of five different subunits: alpha, beta, gamma, delta and epsilon. Subunits alpha, beta and delta comprise a regulatory subcomplex and subunits epsilon and gamma comprise a catalytic subcomplex. Within the complex, the hexameric regulatory complex resides at the center, with the two heterodimeric catalytic subcomplexes bound on opposite sides.</text>
</comment>
<sequence>MASSIKSNMRSSAKDDLKQQEIMQAVVIADNFNQKFAPLTNSTPMVLLPFVNGILLDYVLKSLEDSGIQETFLFCCSHTQLIRSYISASQWSKPDSTMSVNIISSTSFLSMGDIMRELDSKALIRSDFVLIDGNVITTFPVGAALQEHRKLRQSDKNCAITLLYSKALPKHKIKCKEHSTVIAVEAVTQRIRYFQKVNKLKSLQIPLSIFQENEEVTIHNDLLDSHISICSPCVPLLFSDNFDYQTLEDCVKGLIIHEELQGNSMYIHIVESGYGASISNLFMYDIVSQHIITRWTYPIVPDLVDNSEDKILYSRNNIYKGSDVIVGSCSKLDKNIIVSKGTNIGENSYICNSVLGKNCIIGKNVRIKGSYLWDNVRVGDDCELNTCLLGANVQLHNGVVIKPGCVLGNEVVIGENITLPPYTRLQSQCADEEDSFGEDEFEDENKPSKDESCDIALVGSKGHGYLCNAPEESDEESEKEETEDIWGKPDDENTEDEEPTESSSLGNVEPGDEVSEESDGAEEDYDYEATCFYNEVLESLQRGIKEKIQTENIILDINTLKHTYNVNMQEVNGFLIKAILKQPFVMHKEQTFTAPTYLSTIKPNLQFFHPLVSNYIRSAESQLDCLRSVEGFMKCHEDISPAIMKVVHFWYDQDVLNENVIVKWHNNLSPESDKIRKQADAFIKWLQEADEESSDE</sequence>
<dbReference type="FunFam" id="3.90.550.10:FF:000066">
    <property type="entry name" value="Translation initiation factor eIF-2B subunit epsilon"/>
    <property type="match status" value="1"/>
</dbReference>
<evidence type="ECO:0000256" key="9">
    <source>
        <dbReference type="SAM" id="MobiDB-lite"/>
    </source>
</evidence>
<dbReference type="GO" id="GO:0005085">
    <property type="term" value="F:guanyl-nucleotide exchange factor activity"/>
    <property type="evidence" value="ECO:0007669"/>
    <property type="project" value="InterPro"/>
</dbReference>
<feature type="compositionally biased region" description="Acidic residues" evidence="9">
    <location>
        <begin position="510"/>
        <end position="523"/>
    </location>
</feature>
<dbReference type="PANTHER" id="PTHR45887:SF1">
    <property type="entry name" value="TRANSLATION INITIATION FACTOR EIF-2B SUBUNIT EPSILON"/>
    <property type="match status" value="1"/>
</dbReference>
<dbReference type="GO" id="GO:0005851">
    <property type="term" value="C:eukaryotic translation initiation factor 2B complex"/>
    <property type="evidence" value="ECO:0007669"/>
    <property type="project" value="TreeGrafter"/>
</dbReference>
<accession>A0AAV6VPE4</accession>
<evidence type="ECO:0000256" key="8">
    <source>
        <dbReference type="ARBA" id="ARBA00046432"/>
    </source>
</evidence>
<dbReference type="InterPro" id="IPR051956">
    <property type="entry name" value="eIF2B_epsilon"/>
</dbReference>
<dbReference type="EMBL" id="JAFNEN010000040">
    <property type="protein sequence ID" value="KAG8198439.1"/>
    <property type="molecule type" value="Genomic_DNA"/>
</dbReference>
<dbReference type="Gene3D" id="3.90.550.10">
    <property type="entry name" value="Spore Coat Polysaccharide Biosynthesis Protein SpsA, Chain A"/>
    <property type="match status" value="1"/>
</dbReference>
<dbReference type="InterPro" id="IPR003307">
    <property type="entry name" value="W2_domain"/>
</dbReference>
<dbReference type="Proteomes" id="UP000827092">
    <property type="component" value="Unassembled WGS sequence"/>
</dbReference>
<protein>
    <recommendedName>
        <fullName evidence="6">Translation initiation factor eIF2B subunit epsilon</fullName>
    </recommendedName>
    <alternativeName>
        <fullName evidence="7">eIF2B GDP-GTP exchange factor subunit epsilon</fullName>
    </alternativeName>
</protein>
<evidence type="ECO:0000256" key="7">
    <source>
        <dbReference type="ARBA" id="ARBA00044345"/>
    </source>
</evidence>
<evidence type="ECO:0000259" key="10">
    <source>
        <dbReference type="PROSITE" id="PS51363"/>
    </source>
</evidence>
<keyword evidence="12" id="KW-1185">Reference proteome</keyword>
<dbReference type="SUPFAM" id="SSF48371">
    <property type="entry name" value="ARM repeat"/>
    <property type="match status" value="1"/>
</dbReference>
<feature type="compositionally biased region" description="Acidic residues" evidence="9">
    <location>
        <begin position="430"/>
        <end position="443"/>
    </location>
</feature>
<dbReference type="GO" id="GO:0003743">
    <property type="term" value="F:translation initiation factor activity"/>
    <property type="evidence" value="ECO:0007669"/>
    <property type="project" value="UniProtKB-KW"/>
</dbReference>
<dbReference type="GO" id="GO:0005829">
    <property type="term" value="C:cytosol"/>
    <property type="evidence" value="ECO:0007669"/>
    <property type="project" value="UniProtKB-SubCell"/>
</dbReference>
<name>A0AAV6VPE4_9ARAC</name>
<dbReference type="InterPro" id="IPR011004">
    <property type="entry name" value="Trimer_LpxA-like_sf"/>
</dbReference>
<evidence type="ECO:0000256" key="4">
    <source>
        <dbReference type="ARBA" id="ARBA00022540"/>
    </source>
</evidence>
<dbReference type="FunFam" id="1.25.40.180:FF:000022">
    <property type="entry name" value="Translation initiation factor eIF-2B epsilon subunit"/>
    <property type="match status" value="1"/>
</dbReference>
<comment type="caution">
    <text evidence="11">The sequence shown here is derived from an EMBL/GenBank/DDBJ whole genome shotgun (WGS) entry which is preliminary data.</text>
</comment>
<evidence type="ECO:0000313" key="11">
    <source>
        <dbReference type="EMBL" id="KAG8198439.1"/>
    </source>
</evidence>
<organism evidence="11 12">
    <name type="scientific">Oedothorax gibbosus</name>
    <dbReference type="NCBI Taxonomy" id="931172"/>
    <lineage>
        <taxon>Eukaryota</taxon>
        <taxon>Metazoa</taxon>
        <taxon>Ecdysozoa</taxon>
        <taxon>Arthropoda</taxon>
        <taxon>Chelicerata</taxon>
        <taxon>Arachnida</taxon>
        <taxon>Araneae</taxon>
        <taxon>Araneomorphae</taxon>
        <taxon>Entelegynae</taxon>
        <taxon>Araneoidea</taxon>
        <taxon>Linyphiidae</taxon>
        <taxon>Erigoninae</taxon>
        <taxon>Oedothorax</taxon>
    </lineage>
</organism>
<dbReference type="PANTHER" id="PTHR45887">
    <property type="entry name" value="TRANSLATION INITIATION FACTOR EIF-2B SUBUNIT EPSILON"/>
    <property type="match status" value="1"/>
</dbReference>
<evidence type="ECO:0000256" key="5">
    <source>
        <dbReference type="ARBA" id="ARBA00022917"/>
    </source>
</evidence>